<organism evidence="6 7">
    <name type="scientific">Gossypium arboreum</name>
    <name type="common">Tree cotton</name>
    <name type="synonym">Gossypium nanking</name>
    <dbReference type="NCBI Taxonomy" id="29729"/>
    <lineage>
        <taxon>Eukaryota</taxon>
        <taxon>Viridiplantae</taxon>
        <taxon>Streptophyta</taxon>
        <taxon>Embryophyta</taxon>
        <taxon>Tracheophyta</taxon>
        <taxon>Spermatophyta</taxon>
        <taxon>Magnoliopsida</taxon>
        <taxon>eudicotyledons</taxon>
        <taxon>Gunneridae</taxon>
        <taxon>Pentapetalae</taxon>
        <taxon>rosids</taxon>
        <taxon>malvids</taxon>
        <taxon>Malvales</taxon>
        <taxon>Malvaceae</taxon>
        <taxon>Malvoideae</taxon>
        <taxon>Gossypium</taxon>
    </lineage>
</organism>
<dbReference type="InterPro" id="IPR015424">
    <property type="entry name" value="PyrdxlP-dep_Trfase"/>
</dbReference>
<keyword evidence="4 5" id="KW-0456">Lyase</keyword>
<name>A0ABR0MK52_GOSAR</name>
<evidence type="ECO:0000256" key="3">
    <source>
        <dbReference type="ARBA" id="ARBA00022898"/>
    </source>
</evidence>
<evidence type="ECO:0000313" key="7">
    <source>
        <dbReference type="Proteomes" id="UP001358586"/>
    </source>
</evidence>
<dbReference type="Pfam" id="PF00282">
    <property type="entry name" value="Pyridoxal_deC"/>
    <property type="match status" value="1"/>
</dbReference>
<evidence type="ECO:0000256" key="1">
    <source>
        <dbReference type="ARBA" id="ARBA00001933"/>
    </source>
</evidence>
<comment type="caution">
    <text evidence="6">The sequence shown here is derived from an EMBL/GenBank/DDBJ whole genome shotgun (WGS) entry which is preliminary data.</text>
</comment>
<dbReference type="Gene3D" id="3.40.640.10">
    <property type="entry name" value="Type I PLP-dependent aspartate aminotransferase-like (Major domain)"/>
    <property type="match status" value="1"/>
</dbReference>
<dbReference type="SUPFAM" id="SSF53383">
    <property type="entry name" value="PLP-dependent transferases"/>
    <property type="match status" value="1"/>
</dbReference>
<keyword evidence="7" id="KW-1185">Reference proteome</keyword>
<proteinExistence type="inferred from homology"/>
<dbReference type="PANTHER" id="PTHR11999">
    <property type="entry name" value="GROUP II PYRIDOXAL-5-PHOSPHATE DECARBOXYLASE"/>
    <property type="match status" value="1"/>
</dbReference>
<evidence type="ECO:0000256" key="5">
    <source>
        <dbReference type="RuleBase" id="RU000382"/>
    </source>
</evidence>
<evidence type="ECO:0000256" key="4">
    <source>
        <dbReference type="ARBA" id="ARBA00023239"/>
    </source>
</evidence>
<dbReference type="Proteomes" id="UP001358586">
    <property type="component" value="Chromosome 13"/>
</dbReference>
<evidence type="ECO:0000313" key="6">
    <source>
        <dbReference type="EMBL" id="KAK5772952.1"/>
    </source>
</evidence>
<dbReference type="PRINTS" id="PR00800">
    <property type="entry name" value="YHDCRBOXLASE"/>
</dbReference>
<evidence type="ECO:0000256" key="2">
    <source>
        <dbReference type="ARBA" id="ARBA00022793"/>
    </source>
</evidence>
<dbReference type="InterPro" id="IPR015421">
    <property type="entry name" value="PyrdxlP-dep_Trfase_major"/>
</dbReference>
<reference evidence="6 7" key="1">
    <citation type="submission" date="2023-03" db="EMBL/GenBank/DDBJ databases">
        <title>WGS of Gossypium arboreum.</title>
        <authorList>
            <person name="Yu D."/>
        </authorList>
    </citation>
    <scope>NUCLEOTIDE SEQUENCE [LARGE SCALE GENOMIC DNA]</scope>
    <source>
        <tissue evidence="6">Leaf</tissue>
    </source>
</reference>
<dbReference type="Gene3D" id="1.20.1340.10">
    <property type="entry name" value="dopa decarboxylase, N-terminal domain"/>
    <property type="match status" value="1"/>
</dbReference>
<dbReference type="EMBL" id="JARKNE010000013">
    <property type="protein sequence ID" value="KAK5772952.1"/>
    <property type="molecule type" value="Genomic_DNA"/>
</dbReference>
<comment type="similarity">
    <text evidence="5">Belongs to the group II decarboxylase family.</text>
</comment>
<keyword evidence="2" id="KW-0210">Decarboxylase</keyword>
<dbReference type="PANTHER" id="PTHR11999:SF169">
    <property type="entry name" value="TYROSINE DECARBOXYLASE 1-LIKE"/>
    <property type="match status" value="1"/>
</dbReference>
<keyword evidence="3 5" id="KW-0663">Pyridoxal phosphate</keyword>
<sequence length="226" mass="25158">MGSESRKKFLPLDPVTFSNESKAVIDFIADYYENVEKYPVQSTIEPGYLSAMLPDSAPYFPEPLQDILEDRWRLAWRTCEAAVCVLATARDKALKELGGWENITKLVVYASDQTYFTFQKAAKLVGIPPSNFRLIETFFSIEFLLSPEKLRFAIEEDIKSSLVPLFLCATIGTTPSGAVAPIAELGKVAMGFKLWLHIDAAYEEVAVFAPSSAIILMEWSLLTPSA</sequence>
<comment type="cofactor">
    <cofactor evidence="1 5">
        <name>pyridoxal 5'-phosphate</name>
        <dbReference type="ChEBI" id="CHEBI:597326"/>
    </cofactor>
</comment>
<accession>A0ABR0MK52</accession>
<gene>
    <name evidence="6" type="ORF">PVK06_049254</name>
</gene>
<dbReference type="InterPro" id="IPR010977">
    <property type="entry name" value="Aromatic_deC"/>
</dbReference>
<protein>
    <submittedName>
        <fullName evidence="6">Uncharacterized protein</fullName>
    </submittedName>
</protein>
<dbReference type="InterPro" id="IPR002129">
    <property type="entry name" value="PyrdxlP-dep_de-COase"/>
</dbReference>